<dbReference type="Gramene" id="OE9A048240T1">
    <property type="protein sequence ID" value="OE9A048240C1"/>
    <property type="gene ID" value="OE9A048240"/>
</dbReference>
<dbReference type="Proteomes" id="UP000594638">
    <property type="component" value="Unassembled WGS sequence"/>
</dbReference>
<dbReference type="SUPFAM" id="SSF53098">
    <property type="entry name" value="Ribonuclease H-like"/>
    <property type="match status" value="1"/>
</dbReference>
<gene>
    <name evidence="2" type="ORF">OLEA9_A048240</name>
</gene>
<dbReference type="Pfam" id="PF05699">
    <property type="entry name" value="Dimer_Tnp_hAT"/>
    <property type="match status" value="1"/>
</dbReference>
<evidence type="ECO:0000313" key="2">
    <source>
        <dbReference type="EMBL" id="CAA3027479.1"/>
    </source>
</evidence>
<keyword evidence="3" id="KW-1185">Reference proteome</keyword>
<dbReference type="InterPro" id="IPR008906">
    <property type="entry name" value="HATC_C_dom"/>
</dbReference>
<proteinExistence type="predicted"/>
<dbReference type="EMBL" id="CACTIH010009206">
    <property type="protein sequence ID" value="CAA3027479.1"/>
    <property type="molecule type" value="Genomic_DNA"/>
</dbReference>
<sequence length="278" mass="31922">MNKILIVAVVLDPRYKLEFVVHCIGILYDSVQVEATKTEVMKLLYALYNQYKGCHRSKNGASGSGGNEYNDRVTLLEGSDDDDDWDDCNFDFGYKKIKTSKMDFAGKYEVQRYLMEPIEDATDENFNILKWWKINSSKFEFLSKVARDVLAIPVSMVAFESVFSTGRHILDPFRSSLTPKTVDALICTQNWLMEESRPLRVSEDRVCIKEIEFYESIETGKLVYKELPIGLCSFSIASSGKQCLLETYTSVEEIWISNARHLKWLQLTCTSISRLMNV</sequence>
<organism evidence="2 3">
    <name type="scientific">Olea europaea subsp. europaea</name>
    <dbReference type="NCBI Taxonomy" id="158383"/>
    <lineage>
        <taxon>Eukaryota</taxon>
        <taxon>Viridiplantae</taxon>
        <taxon>Streptophyta</taxon>
        <taxon>Embryophyta</taxon>
        <taxon>Tracheophyta</taxon>
        <taxon>Spermatophyta</taxon>
        <taxon>Magnoliopsida</taxon>
        <taxon>eudicotyledons</taxon>
        <taxon>Gunneridae</taxon>
        <taxon>Pentapetalae</taxon>
        <taxon>asterids</taxon>
        <taxon>lamiids</taxon>
        <taxon>Lamiales</taxon>
        <taxon>Oleaceae</taxon>
        <taxon>Oleeae</taxon>
        <taxon>Olea</taxon>
    </lineage>
</organism>
<reference evidence="2 3" key="1">
    <citation type="submission" date="2019-12" db="EMBL/GenBank/DDBJ databases">
        <authorList>
            <person name="Alioto T."/>
            <person name="Alioto T."/>
            <person name="Gomez Garrido J."/>
        </authorList>
    </citation>
    <scope>NUCLEOTIDE SEQUENCE [LARGE SCALE GENOMIC DNA]</scope>
</reference>
<dbReference type="PANTHER" id="PTHR23272">
    <property type="entry name" value="BED FINGER-RELATED"/>
    <property type="match status" value="1"/>
</dbReference>
<dbReference type="GO" id="GO:0046983">
    <property type="term" value="F:protein dimerization activity"/>
    <property type="evidence" value="ECO:0007669"/>
    <property type="project" value="InterPro"/>
</dbReference>
<dbReference type="OrthoDB" id="1721065at2759"/>
<protein>
    <submittedName>
        <fullName evidence="2">Zinc finger BED domain-containing RICESLEEPER 2-like</fullName>
    </submittedName>
</protein>
<evidence type="ECO:0000259" key="1">
    <source>
        <dbReference type="Pfam" id="PF05699"/>
    </source>
</evidence>
<dbReference type="AlphaFoldDB" id="A0A8S0V7X9"/>
<dbReference type="PANTHER" id="PTHR23272:SF184">
    <property type="entry name" value="OS03G0311250 PROTEIN"/>
    <property type="match status" value="1"/>
</dbReference>
<comment type="caution">
    <text evidence="2">The sequence shown here is derived from an EMBL/GenBank/DDBJ whole genome shotgun (WGS) entry which is preliminary data.</text>
</comment>
<dbReference type="InterPro" id="IPR012337">
    <property type="entry name" value="RNaseH-like_sf"/>
</dbReference>
<evidence type="ECO:0000313" key="3">
    <source>
        <dbReference type="Proteomes" id="UP000594638"/>
    </source>
</evidence>
<name>A0A8S0V7X9_OLEEU</name>
<accession>A0A8S0V7X9</accession>
<feature type="domain" description="HAT C-terminal dimerisation" evidence="1">
    <location>
        <begin position="109"/>
        <end position="192"/>
    </location>
</feature>